<name>A0A3D9HU86_9BACL</name>
<dbReference type="Proteomes" id="UP000256869">
    <property type="component" value="Unassembled WGS sequence"/>
</dbReference>
<gene>
    <name evidence="1" type="ORF">DFP95_12849</name>
</gene>
<organism evidence="1 2">
    <name type="scientific">Cohnella lupini</name>
    <dbReference type="NCBI Taxonomy" id="1294267"/>
    <lineage>
        <taxon>Bacteria</taxon>
        <taxon>Bacillati</taxon>
        <taxon>Bacillota</taxon>
        <taxon>Bacilli</taxon>
        <taxon>Bacillales</taxon>
        <taxon>Paenibacillaceae</taxon>
        <taxon>Cohnella</taxon>
    </lineage>
</organism>
<comment type="caution">
    <text evidence="1">The sequence shown here is derived from an EMBL/GenBank/DDBJ whole genome shotgun (WGS) entry which is preliminary data.</text>
</comment>
<keyword evidence="2" id="KW-1185">Reference proteome</keyword>
<evidence type="ECO:0000313" key="1">
    <source>
        <dbReference type="EMBL" id="RED52990.1"/>
    </source>
</evidence>
<protein>
    <submittedName>
        <fullName evidence="1">Uncharacterized protein</fullName>
    </submittedName>
</protein>
<dbReference type="AlphaFoldDB" id="A0A3D9HU86"/>
<accession>A0A3D9HU86</accession>
<proteinExistence type="predicted"/>
<sequence length="118" mass="13458">MKLNETIADISIVAGALMTSRKIEVDDSRELVARVIEWTEQFEREHSESYWDEGLDYMTEIEVFAEAKLVEAYGAVDPFRCPACGGENVATFLHDRRQCCLSCGERFELPAEEAEQFN</sequence>
<reference evidence="1 2" key="1">
    <citation type="submission" date="2018-07" db="EMBL/GenBank/DDBJ databases">
        <title>Genomic Encyclopedia of Type Strains, Phase III (KMG-III): the genomes of soil and plant-associated and newly described type strains.</title>
        <authorList>
            <person name="Whitman W."/>
        </authorList>
    </citation>
    <scope>NUCLEOTIDE SEQUENCE [LARGE SCALE GENOMIC DNA]</scope>
    <source>
        <strain evidence="1 2">CECT 8236</strain>
    </source>
</reference>
<dbReference type="RefSeq" id="WP_147304219.1">
    <property type="nucleotide sequence ID" value="NZ_QRDY01000028.1"/>
</dbReference>
<evidence type="ECO:0000313" key="2">
    <source>
        <dbReference type="Proteomes" id="UP000256869"/>
    </source>
</evidence>
<dbReference type="EMBL" id="QRDY01000028">
    <property type="protein sequence ID" value="RED52990.1"/>
    <property type="molecule type" value="Genomic_DNA"/>
</dbReference>